<evidence type="ECO:0000256" key="2">
    <source>
        <dbReference type="ARBA" id="ARBA00022553"/>
    </source>
</evidence>
<dbReference type="Pfam" id="PF00550">
    <property type="entry name" value="PP-binding"/>
    <property type="match status" value="6"/>
</dbReference>
<reference evidence="6 7" key="1">
    <citation type="submission" date="2024-02" db="EMBL/GenBank/DDBJ databases">
        <title>De novo assembly and annotation of 12 fungi associated with fruit tree decline syndrome in Ontario, Canada.</title>
        <authorList>
            <person name="Sulman M."/>
            <person name="Ellouze W."/>
            <person name="Ilyukhin E."/>
        </authorList>
    </citation>
    <scope>NUCLEOTIDE SEQUENCE [LARGE SCALE GENOMIC DNA]</scope>
    <source>
        <strain evidence="6 7">M42-189</strain>
    </source>
</reference>
<dbReference type="Pfam" id="PF00668">
    <property type="entry name" value="Condensation"/>
    <property type="match status" value="6"/>
</dbReference>
<dbReference type="SMART" id="SM00823">
    <property type="entry name" value="PKS_PP"/>
    <property type="match status" value="5"/>
</dbReference>
<comment type="similarity">
    <text evidence="4">Belongs to the NRP synthetase family.</text>
</comment>
<feature type="domain" description="Carrier" evidence="5">
    <location>
        <begin position="4881"/>
        <end position="4954"/>
    </location>
</feature>
<keyword evidence="2" id="KW-0597">Phosphoprotein</keyword>
<evidence type="ECO:0000256" key="1">
    <source>
        <dbReference type="ARBA" id="ARBA00022450"/>
    </source>
</evidence>
<name>A0ABR3S1N3_9PLEO</name>
<dbReference type="SUPFAM" id="SSF52777">
    <property type="entry name" value="CoA-dependent acyltransferases"/>
    <property type="match status" value="12"/>
</dbReference>
<dbReference type="Gene3D" id="3.30.300.30">
    <property type="match status" value="4"/>
</dbReference>
<evidence type="ECO:0000313" key="7">
    <source>
        <dbReference type="Proteomes" id="UP001521785"/>
    </source>
</evidence>
<dbReference type="PROSITE" id="PS00455">
    <property type="entry name" value="AMP_BINDING"/>
    <property type="match status" value="1"/>
</dbReference>
<protein>
    <submittedName>
        <fullName evidence="6">NRPS</fullName>
    </submittedName>
</protein>
<dbReference type="Gene3D" id="3.40.50.12780">
    <property type="entry name" value="N-terminal domain of ligase-like"/>
    <property type="match status" value="4"/>
</dbReference>
<proteinExistence type="inferred from homology"/>
<keyword evidence="7" id="KW-1185">Reference proteome</keyword>
<dbReference type="PANTHER" id="PTHR45527">
    <property type="entry name" value="NONRIBOSOMAL PEPTIDE SYNTHETASE"/>
    <property type="match status" value="1"/>
</dbReference>
<dbReference type="SUPFAM" id="SSF47336">
    <property type="entry name" value="ACP-like"/>
    <property type="match status" value="5"/>
</dbReference>
<evidence type="ECO:0000256" key="4">
    <source>
        <dbReference type="ARBA" id="ARBA00029454"/>
    </source>
</evidence>
<dbReference type="SUPFAM" id="SSF56801">
    <property type="entry name" value="Acetyl-CoA synthetase-like"/>
    <property type="match status" value="4"/>
</dbReference>
<dbReference type="CDD" id="cd19542">
    <property type="entry name" value="CT_NRPS-like"/>
    <property type="match status" value="1"/>
</dbReference>
<dbReference type="Gene3D" id="1.10.1200.10">
    <property type="entry name" value="ACP-like"/>
    <property type="match status" value="6"/>
</dbReference>
<dbReference type="InterPro" id="IPR006162">
    <property type="entry name" value="Ppantetheine_attach_site"/>
</dbReference>
<dbReference type="Gene3D" id="3.30.559.30">
    <property type="entry name" value="Nonribosomal peptide synthetase, condensation domain"/>
    <property type="match status" value="6"/>
</dbReference>
<dbReference type="InterPro" id="IPR010071">
    <property type="entry name" value="AA_adenyl_dom"/>
</dbReference>
<evidence type="ECO:0000259" key="5">
    <source>
        <dbReference type="PROSITE" id="PS50075"/>
    </source>
</evidence>
<dbReference type="InterPro" id="IPR000873">
    <property type="entry name" value="AMP-dep_synth/lig_dom"/>
</dbReference>
<evidence type="ECO:0000313" key="6">
    <source>
        <dbReference type="EMBL" id="KAL1610378.1"/>
    </source>
</evidence>
<keyword evidence="3" id="KW-0436">Ligase</keyword>
<feature type="domain" description="Carrier" evidence="5">
    <location>
        <begin position="2697"/>
        <end position="2773"/>
    </location>
</feature>
<dbReference type="PANTHER" id="PTHR45527:SF1">
    <property type="entry name" value="FATTY ACID SYNTHASE"/>
    <property type="match status" value="1"/>
</dbReference>
<dbReference type="PROSITE" id="PS00012">
    <property type="entry name" value="PHOSPHOPANTETHEINE"/>
    <property type="match status" value="6"/>
</dbReference>
<dbReference type="InterPro" id="IPR009081">
    <property type="entry name" value="PP-bd_ACP"/>
</dbReference>
<dbReference type="InterPro" id="IPR023213">
    <property type="entry name" value="CAT-like_dom_sf"/>
</dbReference>
<dbReference type="InterPro" id="IPR045851">
    <property type="entry name" value="AMP-bd_C_sf"/>
</dbReference>
<gene>
    <name evidence="6" type="ORF">SLS60_002045</name>
</gene>
<accession>A0ABR3S1N3</accession>
<dbReference type="NCBIfam" id="TIGR01733">
    <property type="entry name" value="AA-adenyl-dom"/>
    <property type="match status" value="3"/>
</dbReference>
<feature type="domain" description="Carrier" evidence="5">
    <location>
        <begin position="3775"/>
        <end position="3849"/>
    </location>
</feature>
<dbReference type="InterPro" id="IPR042099">
    <property type="entry name" value="ANL_N_sf"/>
</dbReference>
<dbReference type="Proteomes" id="UP001521785">
    <property type="component" value="Unassembled WGS sequence"/>
</dbReference>
<dbReference type="EMBL" id="JAKJXO020000002">
    <property type="protein sequence ID" value="KAL1610378.1"/>
    <property type="molecule type" value="Genomic_DNA"/>
</dbReference>
<dbReference type="InterPro" id="IPR036736">
    <property type="entry name" value="ACP-like_sf"/>
</dbReference>
<sequence length="5425" mass="603841">MLQTPGSLPDLSVLNRHPRLLRGPEYLHHLVPRSSATDEPAIEFLENGVKRRRLTYGELHEASDRLAERIGAHLMRLENASNVVPVLLSQSPELYIALLAILKSGRAFCPIGLDSPLERVAFILKDISADILVTDSTLKGKLPSSSDTRALLVDSDDHEYFNGTANPETQHQRPSPLAYVLYTSGSTGLPKAVSVSHRAVTQSLLAHDRHIPPFTRFLQFAAPTFDVSIFEIFFSFYRGVTLVGCTRTHMLNDLPATISSLRADAAELTPTVVSNLLRGRKSVPGLRLLLTIGEMLTRDIVDEYGGTENQPSILWGMYGPTEAAIHCTLQPDFSCDSSLGNIGFPLDTVTAMIAAPVPPGEQVQGVSVMPRGEVGELIIGGPQVADEYLNRPELTSAAFIHDAELGYLYRTGDKARMCFDGTLECLGRITSGQVKLRGQRVELSEIEQTIIKVDNCYSAVVMVIADMLVAFCATKSYEVSSAVIQETCKQWLPSYMVPADVIFVDRMPQLPSGKVDRKALETTYLGNKPYASFSALQSNDASTDPFTSIFERFFGRAIADDEDLGHIGLDSLRSIRIASALRQQGLDVGSIEILTASNLHELRQLCKGKKLRDRSSPTHVIVDPSRLSNIAELQPYGNDINDVLPCTPLQEAMLTETTIKPSAYCNWIEVELSENLSFSRISELLGILVQHNEILRTGFCMTSTTSTSFVQLVWKNVIPSTVLEVSTFSKSYSLGSVQSLLRPFTVQIIATTEKPRLLFQIHHALYDGWSFDLLLRDLDELLAGRASITRPQFREVVEYYSQMSTSGSLNKSVAYWRSVLREYRPTPLPNFNGRTLPSTELSSLRGEYAVNMKCLFTAAKEHTIHPQVFYQAAISYVLSQYLGTSDIVLGIVTSGRTIPVTQVEEIIGPCIATLPFRADLTCPEIDVLLQRMQQANREMLEHCMLPLREIIKLCQLRSGERLFDILFIWQESLVSVENRKLALRTVDSEDNLEFKLTFEIEPRDENIAYRITYDPSTFPKKQVEHFASQVEQTVHYFLSNRGGELEDTNTVMDKDALSIANPKPELKTIRHGPAHCVEERAVETPRKDAVILGSLVDGSMKIRERLSYASLNARANQLAHALMALRAGNDQLVCVMLEKSIDLYVSILAALKTGCGYLPIVPDTPAERVNRIIADAGVTICISKPHFINHIHRDELVVLDPADPDLAEYPDQNFTTSYNGEHLAYAVFTSGSTGKPKGVLVTQDNLMHNLDYLATIYPYTENSRLLQSCSQAFDVSVFEIFFSWYVGICLCTATTDDLFYDLEAAIDGLGITHLSLTPTVAGLLEPEKVPNVKFLVTAGEAVTEGVKRKWAGKGLYQGYGPSETTNICTVKPHVTETDLINNIGPVFPNTSLVILKPGSDHIVPRGAVGELCFGGGQVFRGYLNRPDLNAERILEHPTYGRIYRSGDMGRLLWNDSILSMGRLDDQVKVRGQRVELGEINSLVLDLSFVHDCTTVLIEKDAIQSNSHHEVELSQRLVVFWVPEGRTPAEFCSLAPERYRTHTLETFESLSQQLPAYMMPTHIVPISRIPMTSQAKIDKRLLHNTFKVFENEHLESTALGSGSERDDKTLTAAEMTIAEALSQTLSLPRVAIKRSSSFFTLGLDSVSAIRLAKKLRDAGFDHLPISVILQNPTIERLSSMLSEESVVKSVTQDRPLGQECKSLALPRMNSSAGQCAQNFRVLIVFAVADTFNPIQVSRIRAELATTGGIIDRILPCTPLQEAMLSTGSSDDHGNGDASYSNVMVFAVNGSLERLKKCWEHIVYRHDILRTTFVSTDNAQHAFAQVILKDATVTWDEIDLSRDVRMYARNVLPDLLRSHRPPVRLAIQGHGPSAKLVFCCHHALYDGVAIATLLEEIQDSYLERELPVPILYETYLRHMVSSDFERVHRFWKEALANFEPTYFPNLSGRVLQPSRTTGLVHKHIQMPLSMFSQHCRKTSTSLLSLVQAAWAKLLHFVLADTDLCFGNVVSGRTLPEDGLDRLVAPCFNTLPVRLNFDFHQSNTTLCKKLHAVSLDALPFQLTPLRWIQSKIRQEQGRLFDTLVILQQPSAPLDSSIWSLDMEDGDMDLPIVCEVFQDSSTDTLTLNLHHQLDLCQREDAETLAAIFSHALQSLVRYPDVAAEDPIGFPDRLLSQSNINFRPFETSDGGLLHSAFERNAMERPDAIALDFHDLNGASTTLTFRVLNEKANQLAHALVDLGIKPEDVVPIHMPKSPEFYISILGVLKAGAAFSPIHPDLPEARKQFMVSELGPKAILSRENAIEWLQSTNLVVMNMTRNENFPIDNIFVEDLRPTNIAYCLYTSGSTGLPKAVSMEHRSPIQTVESSRSLIPWSHNSRLLQYAAISFDMCYYDCFLAWTFGFTLCAAGQDTMLNNLAGSINNLNVDLLDLTPSVASSLRRTEVPTVKWLYCIGEAMTVEVVKEWGRACVNSYGPTEAAFCTTISTTTPASKTSVIGRPFPTTSFALFTRRGDRPLPIFGVGELYIGGAQLARGYHGQSQLTEEKFVHKCGQRFYKSGDMVRMLGDGNFEFLGRTDDQVKIRGLRVELGEIDKTLRDSHEMIAAVTTQILKKKGGSKYQLVAFLVPHRSIDESEQSRLRLAAKQKVIDTLPSYMVPQFFLFVDKIPKSMAGKIDRKALTSIFRDMIELDAGSDEAEQDDPSYRWNECQAYIRDIFSKLSGTPHKDIRPWTSIYQLGLDSISAVQIAAALRNQGFQANATDVLKYMNCKDLATHLERSSKLEPGKLVQFDFDAFERKHRKEIARTCGILDEQIEAIRPCTPPQDGMLSQFVAKDGDIYFNYIRLNLDDNIDLQQLRNAWLTIVEKHRMLRTGFVYVKDGTVSFAMIHYVPDPASFPEFTCAEVTRTAEQWLHESGREAVKSLHHPPWRIRVSHVDGVNYLDLALLHAIFDAQSLQLVFNDVAAAYHSKIITTAPLEPVIQNNLHLSGSEDSLANEFWKQLGKVANPTSFPNLSPLKNDPAPPAVLLKKSKRTLEELDMGCRASNITLQAAGLASWAVLLSAYVGEPSVTFGVVLSGRTMEGAEDAVFPCITTVPFACQVPDDQATMLRSVLSLSAEIQRYQFTPLNKIQKLMGYTNQPLFDSIFAFQKLSSGSTSSELWTVVEEKATIEYPLSIELEPRNGELEIRLTFLPHIVPKEQASIILNQLDYLLERNVFPDSETRMPSFHPEVFSITPADTPTIPTEVSLLHEFVELTAAKSPTRVAFEFATSLREGAYESLKWTYAQLDGEGNRIANVLVSHGIRPGELVGVCFDKCPEASIAILGVLKAGCAFVALDPGAPCARKTFILKDSGAPVVLSMTAQSASFKENTQATVLNLDEIDWRSASVKKPGLERSIDPQDRSYCLYTSGTTGTPKGCELTHENAVQAMLAFRRLFCGHWYDDSRWLQFASFHFDVSVLEQYWSWSVGICVVSAPRDLIFEDLAASIRALQVTHIDLTPSLAQILHPDDVPTLCKGVFITGGESLKQEILDVWGPKSVIYNGYGPTEATIGVTMYPRVPANGKPSNIGPQFDNVGSYVLHPDSDVPVLRGGVGELCVSGKLVGKGYLNRPDLTEERFAYLRRFDERVYRTGDLVRILHDGTFDFLGRADGQVKLRGQRLEVGEINSVIKQCGITVADVATLVLKHPKQQKEQLVAFVVMDSGTRGDTKVVLEATGDLWKAKEACQERLPPYMVPTHFVPLTTMPLSANNKAEARKLKELYEALLVSDLQFLSSGTQKRDGKWTQQESRVRALLKEALNITDNGIDKDASFFELGMDSISVIGVSRSLKQAGFSKATASVILKNATIRKLTKTLTDTSLKLDHQGSVTAARQSITAVQHRYRRFVAETLFMDTRNIEALAPCTPLQQGMISRSLESGNGVYFNSFRFALSQGVDVNKLRDAWNLVFASTEILRTAFVNTDQGFVQAVLRNTEIPFLEDALHQDDLLEDYLAKKKEEWIRLTGRDFKRPIEVLVVGGSTGRVLVVHIFHALYDGSSIGFVFQAVWDAYNDRKIHIGPTFHSTLAYGPLLPTVDARHFWMKQLRDRSFRPLATSDGKPGEGQVVVTRKVQILPNLEATRRKLNVTAQAIAQACWVSVLHQHLRATVTIGIVVSGRSIDFEGADKVIGPLFNTIPYQYCAQQRETWAALVRQSHDFNVAAQSYQHTPLRDIMKWLKRGPDQPLFETLFVYKVAEEDGRWAKNELWQLQDDGAEADYPLAIEVEQNPSGVLILTLVAQSHVVNLAAANELLAEYEEAMRIAVDDPDAVLETFLSKHEGHTSGVLVSLKDDAAETLDGDFRWSNHANTIRHEIANLAGVETEEVNANTSIFELGLDSIDAIKLSARLKNYGIELPVSGVMRSLNIANMTQRISIGKEKDRIRPSDMIYQANKKRLETYLRRRGLTEGVERVLPPTPLQGAMVIEMIASEYTSYYNHDVLKLKPTVDLELLKEAWAEVATASPILRTSFVQVDDPSIDFSHAQVVHYHLHDFWRSRDLDHEPNFPALLDNIRGKAVGERSTQPLFHVHLIRSPRQAYLILSIAHALYDGWSLNLLHSDVHDAYAGKFHPRPTYEPALHEILTATGADAVAFWRDYLSNAKTAIFPYHGGLSLHTVHRKQQSSCVALEVVTSFAKKHKITLQTLGQVVHGVTVASYTKSLDVTFGSVLSGRDDESKINVLFPTMNTVAIRTILHGTWRTMLQYVQDNFSNIKQWQHFPLRKALSLAGVHASLLQSLFIYQKSMSENKGEPEKLYESIQGRSDVEYPVCVEMEVVGTGLVWRCAVKDEVFDEEGAQGLLDRLDGVLKTIIAVPDAPVIDFTSHGASICGLPAFTNEQADESVRSRFVKIQPEANFPTSPTTRIIQAVLSFVSQTPDEEITAGMTIFHMGLDSISAIKASSLLRKRGITLSVGEMLRAGTVEEMVRIVDKRAPVVEYKDECIDVIDEKLFSGIERAEFFARANVEQEDVERVLPATAGQIYMLSKWVKSNGAMFYPEFSYRIHGEMSFEVIKTAWKKVVARNAILRTFFIGTKDKRTPYTQAIMGNAEASVQDVSDITSKELSDRKAKAASRQPYAHLFISRAAPSRPWEVQLKIHHALYDGVSLPLLAQQLQDLCNNIDISTPPDMFPIIIAKTSDASSNEQRRTFWANYLKDVSQHHVPQPSAPPTSRIEIFKPNLLPSVIDLGLQAHKHGLTTHSLFLATYAKLYARITSTPASADVVVGLYLANRSLPIADLHEVPIPTVNLVPLRVSAPLTTDVFEVAAQIQYDLQEISAPANASAGLWEIAELTGVKVDTFVNFLKLPDGREGAEEGPIKITPVEQWTEGSSRVVEIGDSAVIPPEELVDRCVNGVYLHALDIEATIRNGALDVGVFAPENMMNLKAGERLIEDIRVELKSAGQVMI</sequence>
<feature type="domain" description="Carrier" evidence="5">
    <location>
        <begin position="1607"/>
        <end position="1684"/>
    </location>
</feature>
<feature type="domain" description="Carrier" evidence="5">
    <location>
        <begin position="4326"/>
        <end position="4402"/>
    </location>
</feature>
<dbReference type="Gene3D" id="3.30.559.10">
    <property type="entry name" value="Chloramphenicol acetyltransferase-like domain"/>
    <property type="match status" value="6"/>
</dbReference>
<keyword evidence="1" id="KW-0596">Phosphopantetheine</keyword>
<dbReference type="Pfam" id="PF00501">
    <property type="entry name" value="AMP-binding"/>
    <property type="match status" value="4"/>
</dbReference>
<dbReference type="InterPro" id="IPR020845">
    <property type="entry name" value="AMP-binding_CS"/>
</dbReference>
<dbReference type="InterPro" id="IPR001242">
    <property type="entry name" value="Condensation_dom"/>
</dbReference>
<comment type="caution">
    <text evidence="6">The sequence shown here is derived from an EMBL/GenBank/DDBJ whole genome shotgun (WGS) entry which is preliminary data.</text>
</comment>
<dbReference type="NCBIfam" id="NF003417">
    <property type="entry name" value="PRK04813.1"/>
    <property type="match status" value="4"/>
</dbReference>
<evidence type="ECO:0000256" key="3">
    <source>
        <dbReference type="ARBA" id="ARBA00022598"/>
    </source>
</evidence>
<organism evidence="6 7">
    <name type="scientific">Paraconiothyrium brasiliense</name>
    <dbReference type="NCBI Taxonomy" id="300254"/>
    <lineage>
        <taxon>Eukaryota</taxon>
        <taxon>Fungi</taxon>
        <taxon>Dikarya</taxon>
        <taxon>Ascomycota</taxon>
        <taxon>Pezizomycotina</taxon>
        <taxon>Dothideomycetes</taxon>
        <taxon>Pleosporomycetidae</taxon>
        <taxon>Pleosporales</taxon>
        <taxon>Massarineae</taxon>
        <taxon>Didymosphaeriaceae</taxon>
        <taxon>Paraconiothyrium</taxon>
    </lineage>
</organism>
<dbReference type="CDD" id="cd05918">
    <property type="entry name" value="A_NRPS_SidN3_like"/>
    <property type="match status" value="3"/>
</dbReference>
<dbReference type="PROSITE" id="PS50075">
    <property type="entry name" value="CARRIER"/>
    <property type="match status" value="5"/>
</dbReference>
<dbReference type="InterPro" id="IPR020806">
    <property type="entry name" value="PKS_PP-bd"/>
</dbReference>